<evidence type="ECO:0000313" key="2">
    <source>
        <dbReference type="EMBL" id="KZP03573.1"/>
    </source>
</evidence>
<evidence type="ECO:0000313" key="3">
    <source>
        <dbReference type="Proteomes" id="UP000076532"/>
    </source>
</evidence>
<organism evidence="2 3">
    <name type="scientific">Athelia psychrophila</name>
    <dbReference type="NCBI Taxonomy" id="1759441"/>
    <lineage>
        <taxon>Eukaryota</taxon>
        <taxon>Fungi</taxon>
        <taxon>Dikarya</taxon>
        <taxon>Basidiomycota</taxon>
        <taxon>Agaricomycotina</taxon>
        <taxon>Agaricomycetes</taxon>
        <taxon>Agaricomycetidae</taxon>
        <taxon>Atheliales</taxon>
        <taxon>Atheliaceae</taxon>
        <taxon>Athelia</taxon>
    </lineage>
</organism>
<feature type="region of interest" description="Disordered" evidence="1">
    <location>
        <begin position="231"/>
        <end position="263"/>
    </location>
</feature>
<dbReference type="AlphaFoldDB" id="A0A167U453"/>
<feature type="region of interest" description="Disordered" evidence="1">
    <location>
        <begin position="152"/>
        <end position="180"/>
    </location>
</feature>
<sequence length="304" mass="32778">MARGSVSVYKNYKAQSSDGLALPFLANWLADEALPARREDRLHEPVPRQEAHAHALVRRLDALEALHGARAPPQEVAQPPPHLEDARVLVEADEAEPQQHEHVYPEEPLIASHADAPAPDPHAHAPHALALTRAPERLALVRLQLALHAPQPAPAALHPPRPPRPRPPAHDAVPAVPAGTPPPLALERLVAALYAQVVAPAKQTRAGPLPRAGPPAAAAARAVAPPRAEAVTTQERIVGPEEEHTPSGGLTRDHRRREAEPTYLGRDRTIPLYLSAVRERLHAKGFKLSTGVQTTSLLPILHLL</sequence>
<evidence type="ECO:0000256" key="1">
    <source>
        <dbReference type="SAM" id="MobiDB-lite"/>
    </source>
</evidence>
<keyword evidence="3" id="KW-1185">Reference proteome</keyword>
<dbReference type="Proteomes" id="UP000076532">
    <property type="component" value="Unassembled WGS sequence"/>
</dbReference>
<feature type="compositionally biased region" description="Pro residues" evidence="1">
    <location>
        <begin position="152"/>
        <end position="166"/>
    </location>
</feature>
<reference evidence="2 3" key="1">
    <citation type="journal article" date="2016" name="Mol. Biol. Evol.">
        <title>Comparative Genomics of Early-Diverging Mushroom-Forming Fungi Provides Insights into the Origins of Lignocellulose Decay Capabilities.</title>
        <authorList>
            <person name="Nagy L.G."/>
            <person name="Riley R."/>
            <person name="Tritt A."/>
            <person name="Adam C."/>
            <person name="Daum C."/>
            <person name="Floudas D."/>
            <person name="Sun H."/>
            <person name="Yadav J.S."/>
            <person name="Pangilinan J."/>
            <person name="Larsson K.H."/>
            <person name="Matsuura K."/>
            <person name="Barry K."/>
            <person name="Labutti K."/>
            <person name="Kuo R."/>
            <person name="Ohm R.A."/>
            <person name="Bhattacharya S.S."/>
            <person name="Shirouzu T."/>
            <person name="Yoshinaga Y."/>
            <person name="Martin F.M."/>
            <person name="Grigoriev I.V."/>
            <person name="Hibbett D.S."/>
        </authorList>
    </citation>
    <scope>NUCLEOTIDE SEQUENCE [LARGE SCALE GENOMIC DNA]</scope>
    <source>
        <strain evidence="2 3">CBS 109695</strain>
    </source>
</reference>
<dbReference type="EMBL" id="KV418042">
    <property type="protein sequence ID" value="KZP03573.1"/>
    <property type="molecule type" value="Genomic_DNA"/>
</dbReference>
<name>A0A167U453_9AGAM</name>
<protein>
    <submittedName>
        <fullName evidence="2">Uncharacterized protein</fullName>
    </submittedName>
</protein>
<gene>
    <name evidence="2" type="ORF">FIBSPDRAFT_904924</name>
</gene>
<accession>A0A167U453</accession>
<proteinExistence type="predicted"/>